<dbReference type="EMBL" id="CP040710">
    <property type="protein sequence ID" value="QCX00641.1"/>
    <property type="molecule type" value="Genomic_DNA"/>
</dbReference>
<proteinExistence type="predicted"/>
<protein>
    <submittedName>
        <fullName evidence="2">Uncharacterized protein</fullName>
    </submittedName>
</protein>
<sequence>MNEETKNQNEVPDYKLNNDKILPNPVPLSASEKAMIIEKHEAVRQQEIGKSKNTIDMLADLSAPSKAVQPRNKVVTRKPGLPPKSPHSKRSKPRFS</sequence>
<reference evidence="2 3" key="1">
    <citation type="submission" date="2019-05" db="EMBL/GenBank/DDBJ databases">
        <title>Genome sequencing of F202Z8.</title>
        <authorList>
            <person name="Kwon Y.M."/>
        </authorList>
    </citation>
    <scope>NUCLEOTIDE SEQUENCE [LARGE SCALE GENOMIC DNA]</scope>
    <source>
        <strain evidence="2 3">F202Z8</strain>
    </source>
</reference>
<keyword evidence="3" id="KW-1185">Reference proteome</keyword>
<organism evidence="2 3">
    <name type="scientific">Aggregatimonas sangjinii</name>
    <dbReference type="NCBI Taxonomy" id="2583587"/>
    <lineage>
        <taxon>Bacteria</taxon>
        <taxon>Pseudomonadati</taxon>
        <taxon>Bacteroidota</taxon>
        <taxon>Flavobacteriia</taxon>
        <taxon>Flavobacteriales</taxon>
        <taxon>Flavobacteriaceae</taxon>
        <taxon>Aggregatimonas</taxon>
    </lineage>
</organism>
<feature type="region of interest" description="Disordered" evidence="1">
    <location>
        <begin position="61"/>
        <end position="96"/>
    </location>
</feature>
<feature type="compositionally biased region" description="Basic and acidic residues" evidence="1">
    <location>
        <begin position="1"/>
        <end position="18"/>
    </location>
</feature>
<dbReference type="RefSeq" id="WP_138852986.1">
    <property type="nucleotide sequence ID" value="NZ_CP040710.1"/>
</dbReference>
<gene>
    <name evidence="2" type="ORF">FGM00_11190</name>
</gene>
<evidence type="ECO:0000313" key="2">
    <source>
        <dbReference type="EMBL" id="QCX00641.1"/>
    </source>
</evidence>
<accession>A0A5B7SUR6</accession>
<dbReference type="KEGG" id="asag:FGM00_11190"/>
<feature type="region of interest" description="Disordered" evidence="1">
    <location>
        <begin position="1"/>
        <end position="26"/>
    </location>
</feature>
<dbReference type="AlphaFoldDB" id="A0A5B7SUR6"/>
<feature type="compositionally biased region" description="Basic residues" evidence="1">
    <location>
        <begin position="86"/>
        <end position="96"/>
    </location>
</feature>
<dbReference type="Proteomes" id="UP000310017">
    <property type="component" value="Chromosome"/>
</dbReference>
<evidence type="ECO:0000256" key="1">
    <source>
        <dbReference type="SAM" id="MobiDB-lite"/>
    </source>
</evidence>
<name>A0A5B7SUR6_9FLAO</name>
<evidence type="ECO:0000313" key="3">
    <source>
        <dbReference type="Proteomes" id="UP000310017"/>
    </source>
</evidence>